<dbReference type="Proteomes" id="UP001157138">
    <property type="component" value="Unassembled WGS sequence"/>
</dbReference>
<reference evidence="3" key="1">
    <citation type="journal article" date="2019" name="Int. J. Syst. Evol. Microbiol.">
        <title>The Global Catalogue of Microorganisms (GCM) 10K type strain sequencing project: providing services to taxonomists for standard genome sequencing and annotation.</title>
        <authorList>
            <consortium name="The Broad Institute Genomics Platform"/>
            <consortium name="The Broad Institute Genome Sequencing Center for Infectious Disease"/>
            <person name="Wu L."/>
            <person name="Ma J."/>
        </authorList>
    </citation>
    <scope>NUCLEOTIDE SEQUENCE [LARGE SCALE GENOMIC DNA]</scope>
    <source>
        <strain evidence="3">NBRC 108723</strain>
    </source>
</reference>
<protein>
    <recommendedName>
        <fullName evidence="4">Lipoprotein</fullName>
    </recommendedName>
</protein>
<evidence type="ECO:0000256" key="1">
    <source>
        <dbReference type="SAM" id="MobiDB-lite"/>
    </source>
</evidence>
<feature type="compositionally biased region" description="Gly residues" evidence="1">
    <location>
        <begin position="31"/>
        <end position="45"/>
    </location>
</feature>
<evidence type="ECO:0000313" key="3">
    <source>
        <dbReference type="Proteomes" id="UP001157138"/>
    </source>
</evidence>
<proteinExistence type="predicted"/>
<comment type="caution">
    <text evidence="2">The sequence shown here is derived from an EMBL/GenBank/DDBJ whole genome shotgun (WGS) entry which is preliminary data.</text>
</comment>
<accession>A0ABQ6EW41</accession>
<gene>
    <name evidence="2" type="ORF">GCM10007938_06930</name>
</gene>
<evidence type="ECO:0000313" key="2">
    <source>
        <dbReference type="EMBL" id="GLT16916.1"/>
    </source>
</evidence>
<organism evidence="2 3">
    <name type="scientific">Vibrio zhanjiangensis</name>
    <dbReference type="NCBI Taxonomy" id="1046128"/>
    <lineage>
        <taxon>Bacteria</taxon>
        <taxon>Pseudomonadati</taxon>
        <taxon>Pseudomonadota</taxon>
        <taxon>Gammaproteobacteria</taxon>
        <taxon>Vibrionales</taxon>
        <taxon>Vibrionaceae</taxon>
        <taxon>Vibrio</taxon>
    </lineage>
</organism>
<feature type="region of interest" description="Disordered" evidence="1">
    <location>
        <begin position="31"/>
        <end position="53"/>
    </location>
</feature>
<dbReference type="RefSeq" id="WP_284190839.1">
    <property type="nucleotide sequence ID" value="NZ_BSPW01000014.1"/>
</dbReference>
<name>A0ABQ6EW41_9VIBR</name>
<sequence length="497" mass="56191">MKQSIRISSKFTKIILPMMVTSLLFGCGGGSSGGDGSSTNTGGGSSPEPANLPALKSLSVPEVNFQTIQPSDIELVDSNDVSLDAMAYSNEADDKRMFEVDFQECEECDAPVMPNVTRVFDINQKYIMFNMKDSTVAWNGIVYHGDYPVIMDKQTGRLYPIVIDGKVSEFDYGLQNESPFLSQQKQGDIIPNNMLYSFDITDRTHWHTRGIFKAELKNNAFVFKTLKSDVYADERDIQIDKEGNILAQYQDPPEYEIEEYNHYAYISKLDEFQEIDYQDTLQRYDGLRVIDGKLAGIDKANSDYFSFVEPVGNKLESTLSQYLITDSENSRVWYNKRSPQIDGFDMNMSCIVNRLNGTRYDYVGQSSLISVDRPYSSFDALRASQHTLFCVDYIQSWQEKGVTVKVSAFDTKTQTFYDFDTGIELYDDFTSLNQDGELGLTANDGVVVQSDQSVMLYMNRINSDEVVEFYIDPISKTVAEKVNHGYISPVGFASLSY</sequence>
<dbReference type="EMBL" id="BSPW01000014">
    <property type="protein sequence ID" value="GLT16916.1"/>
    <property type="molecule type" value="Genomic_DNA"/>
</dbReference>
<keyword evidence="3" id="KW-1185">Reference proteome</keyword>
<dbReference type="PROSITE" id="PS51257">
    <property type="entry name" value="PROKAR_LIPOPROTEIN"/>
    <property type="match status" value="1"/>
</dbReference>
<evidence type="ECO:0008006" key="4">
    <source>
        <dbReference type="Google" id="ProtNLM"/>
    </source>
</evidence>